<protein>
    <recommendedName>
        <fullName evidence="1">RNase H type-1 domain-containing protein</fullName>
    </recommendedName>
</protein>
<evidence type="ECO:0000313" key="2">
    <source>
        <dbReference type="EMBL" id="CAI8593025.1"/>
    </source>
</evidence>
<keyword evidence="3" id="KW-1185">Reference proteome</keyword>
<feature type="domain" description="RNase H type-1" evidence="1">
    <location>
        <begin position="83"/>
        <end position="190"/>
    </location>
</feature>
<dbReference type="GO" id="GO:0004523">
    <property type="term" value="F:RNA-DNA hybrid ribonuclease activity"/>
    <property type="evidence" value="ECO:0007669"/>
    <property type="project" value="InterPro"/>
</dbReference>
<organism evidence="2 3">
    <name type="scientific">Vicia faba</name>
    <name type="common">Broad bean</name>
    <name type="synonym">Faba vulgaris</name>
    <dbReference type="NCBI Taxonomy" id="3906"/>
    <lineage>
        <taxon>Eukaryota</taxon>
        <taxon>Viridiplantae</taxon>
        <taxon>Streptophyta</taxon>
        <taxon>Embryophyta</taxon>
        <taxon>Tracheophyta</taxon>
        <taxon>Spermatophyta</taxon>
        <taxon>Magnoliopsida</taxon>
        <taxon>eudicotyledons</taxon>
        <taxon>Gunneridae</taxon>
        <taxon>Pentapetalae</taxon>
        <taxon>rosids</taxon>
        <taxon>fabids</taxon>
        <taxon>Fabales</taxon>
        <taxon>Fabaceae</taxon>
        <taxon>Papilionoideae</taxon>
        <taxon>50 kb inversion clade</taxon>
        <taxon>NPAAA clade</taxon>
        <taxon>Hologalegina</taxon>
        <taxon>IRL clade</taxon>
        <taxon>Fabeae</taxon>
        <taxon>Vicia</taxon>
    </lineage>
</organism>
<dbReference type="GO" id="GO:0003676">
    <property type="term" value="F:nucleic acid binding"/>
    <property type="evidence" value="ECO:0007669"/>
    <property type="project" value="InterPro"/>
</dbReference>
<dbReference type="PANTHER" id="PTHR46387">
    <property type="entry name" value="POLYNUCLEOTIDYL TRANSFERASE, RIBONUCLEASE H-LIKE SUPERFAMILY PROTEIN"/>
    <property type="match status" value="1"/>
</dbReference>
<dbReference type="EMBL" id="OX451735">
    <property type="protein sequence ID" value="CAI8593025.1"/>
    <property type="molecule type" value="Genomic_DNA"/>
</dbReference>
<name>A0AAV0Z991_VICFA</name>
<gene>
    <name evidence="2" type="ORF">VFH_I070640</name>
</gene>
<dbReference type="PANTHER" id="PTHR46387:SF2">
    <property type="entry name" value="RIBONUCLEASE HI"/>
    <property type="match status" value="1"/>
</dbReference>
<dbReference type="InterPro" id="IPR012337">
    <property type="entry name" value="RNaseH-like_sf"/>
</dbReference>
<dbReference type="InterPro" id="IPR002156">
    <property type="entry name" value="RNaseH_domain"/>
</dbReference>
<dbReference type="Pfam" id="PF13456">
    <property type="entry name" value="RVT_3"/>
    <property type="match status" value="1"/>
</dbReference>
<dbReference type="AlphaFoldDB" id="A0AAV0Z991"/>
<dbReference type="Proteomes" id="UP001157006">
    <property type="component" value="Chromosome 1S"/>
</dbReference>
<evidence type="ECO:0000313" key="3">
    <source>
        <dbReference type="Proteomes" id="UP001157006"/>
    </source>
</evidence>
<dbReference type="SUPFAM" id="SSF53098">
    <property type="entry name" value="Ribonuclease H-like"/>
    <property type="match status" value="1"/>
</dbReference>
<accession>A0AAV0Z991</accession>
<dbReference type="InterPro" id="IPR036397">
    <property type="entry name" value="RNaseH_sf"/>
</dbReference>
<proteinExistence type="predicted"/>
<reference evidence="2 3" key="1">
    <citation type="submission" date="2023-01" db="EMBL/GenBank/DDBJ databases">
        <authorList>
            <person name="Kreplak J."/>
        </authorList>
    </citation>
    <scope>NUCLEOTIDE SEQUENCE [LARGE SCALE GENOMIC DNA]</scope>
</reference>
<dbReference type="Gene3D" id="3.30.420.10">
    <property type="entry name" value="Ribonuclease H-like superfamily/Ribonuclease H"/>
    <property type="match status" value="1"/>
</dbReference>
<dbReference type="CDD" id="cd09279">
    <property type="entry name" value="RNase_HI_like"/>
    <property type="match status" value="1"/>
</dbReference>
<evidence type="ECO:0000259" key="1">
    <source>
        <dbReference type="Pfam" id="PF13456"/>
    </source>
</evidence>
<sequence length="301" mass="33447">MERNYFEMMERDLKVIWSPLRDSKTHSHKSSAKYEHGSTNFLLAAIVTVLLFERLDIDDVAAIVIAGDGDSAAIVTCYCTLKFDGASSGNPGKSGAGVVLHSGNEVQRFGRGLSTQINNSAEYQGLILGLKEAGDSKLVCEQFVGNWKVNNPNLRDLPNEALYLKDNLKSVGVQHVSRGSNKEADAQASWGKNREDDFDSNTFRNWFIMDQNSWIKGTIVFLMYILFLRHEPVNVPNSIILSIVAVAGVKWVIRADKDRKTKFCCVQPNGSIGAKVQVIEKTKDHFFCGLALSSYLSSVYR</sequence>